<dbReference type="SUPFAM" id="SSF55961">
    <property type="entry name" value="Bet v1-like"/>
    <property type="match status" value="1"/>
</dbReference>
<evidence type="ECO:0000313" key="4">
    <source>
        <dbReference type="Proteomes" id="UP000247681"/>
    </source>
</evidence>
<sequence length="167" mass="19280">MKTNLLMNFTIDKENSTVNVKREFRATIPNVWAAWTEPEILDQWWAPAPWKSRTKSMDFKEGGQRIYAMIGPAGEEHWALADYKSITPKTNFKYLDAFCDSEGNLNHDFPRSDWDVTFLEEGNSTFVEVVIKHDKLSDLEMIIEMGFKEGFTIAMEGLDEIFKSKGL</sequence>
<reference evidence="3 4" key="1">
    <citation type="submission" date="2018-05" db="EMBL/GenBank/DDBJ databases">
        <title>Flavobacterium sp. strain IMCC34758, incomplete genome.</title>
        <authorList>
            <person name="Joung Y."/>
        </authorList>
    </citation>
    <scope>NUCLEOTIDE SEQUENCE [LARGE SCALE GENOMIC DNA]</scope>
    <source>
        <strain evidence="3 4">IMCC34758</strain>
    </source>
</reference>
<dbReference type="Pfam" id="PF08327">
    <property type="entry name" value="AHSA1"/>
    <property type="match status" value="1"/>
</dbReference>
<comment type="similarity">
    <text evidence="1">Belongs to the AHA1 family.</text>
</comment>
<dbReference type="EMBL" id="QJHL01000006">
    <property type="protein sequence ID" value="PXY43375.1"/>
    <property type="molecule type" value="Genomic_DNA"/>
</dbReference>
<dbReference type="InterPro" id="IPR013538">
    <property type="entry name" value="ASHA1/2-like_C"/>
</dbReference>
<gene>
    <name evidence="3" type="ORF">DMB68_20225</name>
</gene>
<proteinExistence type="inferred from homology"/>
<dbReference type="RefSeq" id="WP_110348452.1">
    <property type="nucleotide sequence ID" value="NZ_QJHL01000006.1"/>
</dbReference>
<dbReference type="Proteomes" id="UP000247681">
    <property type="component" value="Unassembled WGS sequence"/>
</dbReference>
<evidence type="ECO:0000259" key="2">
    <source>
        <dbReference type="Pfam" id="PF08327"/>
    </source>
</evidence>
<dbReference type="OrthoDB" id="9795306at2"/>
<dbReference type="CDD" id="cd07814">
    <property type="entry name" value="SRPBCC_CalC_Aha1-like"/>
    <property type="match status" value="1"/>
</dbReference>
<comment type="caution">
    <text evidence="3">The sequence shown here is derived from an EMBL/GenBank/DDBJ whole genome shotgun (WGS) entry which is preliminary data.</text>
</comment>
<dbReference type="AlphaFoldDB" id="A0A2V4BWH1"/>
<organism evidence="3 4">
    <name type="scientific">Flavobacterium hydrophilum</name>
    <dbReference type="NCBI Taxonomy" id="2211445"/>
    <lineage>
        <taxon>Bacteria</taxon>
        <taxon>Pseudomonadati</taxon>
        <taxon>Bacteroidota</taxon>
        <taxon>Flavobacteriia</taxon>
        <taxon>Flavobacteriales</taxon>
        <taxon>Flavobacteriaceae</taxon>
        <taxon>Flavobacterium</taxon>
    </lineage>
</organism>
<accession>A0A2V4BWH1</accession>
<name>A0A2V4BWH1_9FLAO</name>
<dbReference type="Gene3D" id="3.30.530.20">
    <property type="match status" value="1"/>
</dbReference>
<evidence type="ECO:0000256" key="1">
    <source>
        <dbReference type="ARBA" id="ARBA00006817"/>
    </source>
</evidence>
<evidence type="ECO:0000313" key="3">
    <source>
        <dbReference type="EMBL" id="PXY43375.1"/>
    </source>
</evidence>
<keyword evidence="4" id="KW-1185">Reference proteome</keyword>
<protein>
    <submittedName>
        <fullName evidence="3">ATPase</fullName>
    </submittedName>
</protein>
<dbReference type="InterPro" id="IPR023393">
    <property type="entry name" value="START-like_dom_sf"/>
</dbReference>
<feature type="domain" description="Activator of Hsp90 ATPase homologue 1/2-like C-terminal" evidence="2">
    <location>
        <begin position="26"/>
        <end position="162"/>
    </location>
</feature>